<feature type="domain" description="HTH tetR-type" evidence="5">
    <location>
        <begin position="13"/>
        <end position="73"/>
    </location>
</feature>
<dbReference type="SUPFAM" id="SSF48498">
    <property type="entry name" value="Tetracyclin repressor-like, C-terminal domain"/>
    <property type="match status" value="1"/>
</dbReference>
<sequence>MERIDGPQNRRSRRTRAAVLEAAWQLLEESGAEQTTMGAVAKRAGVSRQALYLHFSSRAELLLALHEYVDEKLDLASSLQPVLDAPDAEAALDAFCAHLAHYHPKIMAVDLAVLRAQGDDPDVAVLVDQGVEIWHEACRSIVQRLADERRLADPWTIATATDLLWSFMFPETLQRLTNSRGWSLDRYRELLTVLLRRTLVAARGPDVEPNGPS</sequence>
<dbReference type="SUPFAM" id="SSF46689">
    <property type="entry name" value="Homeodomain-like"/>
    <property type="match status" value="1"/>
</dbReference>
<feature type="DNA-binding region" description="H-T-H motif" evidence="4">
    <location>
        <begin position="36"/>
        <end position="55"/>
    </location>
</feature>
<keyword evidence="7" id="KW-1185">Reference proteome</keyword>
<dbReference type="PANTHER" id="PTHR30055">
    <property type="entry name" value="HTH-TYPE TRANSCRIPTIONAL REGULATOR RUTR"/>
    <property type="match status" value="1"/>
</dbReference>
<evidence type="ECO:0000313" key="6">
    <source>
        <dbReference type="EMBL" id="NDL61133.1"/>
    </source>
</evidence>
<dbReference type="Pfam" id="PF00440">
    <property type="entry name" value="TetR_N"/>
    <property type="match status" value="1"/>
</dbReference>
<evidence type="ECO:0000256" key="2">
    <source>
        <dbReference type="ARBA" id="ARBA00023125"/>
    </source>
</evidence>
<evidence type="ECO:0000259" key="5">
    <source>
        <dbReference type="PROSITE" id="PS50977"/>
    </source>
</evidence>
<dbReference type="PANTHER" id="PTHR30055:SF234">
    <property type="entry name" value="HTH-TYPE TRANSCRIPTIONAL REGULATOR BETI"/>
    <property type="match status" value="1"/>
</dbReference>
<evidence type="ECO:0000256" key="4">
    <source>
        <dbReference type="PROSITE-ProRule" id="PRU00335"/>
    </source>
</evidence>
<evidence type="ECO:0000256" key="3">
    <source>
        <dbReference type="ARBA" id="ARBA00023163"/>
    </source>
</evidence>
<dbReference type="Proteomes" id="UP000460435">
    <property type="component" value="Unassembled WGS sequence"/>
</dbReference>
<keyword evidence="1" id="KW-0805">Transcription regulation</keyword>
<dbReference type="InterPro" id="IPR009057">
    <property type="entry name" value="Homeodomain-like_sf"/>
</dbReference>
<proteinExistence type="predicted"/>
<dbReference type="InterPro" id="IPR036271">
    <property type="entry name" value="Tet_transcr_reg_TetR-rel_C_sf"/>
</dbReference>
<evidence type="ECO:0000256" key="1">
    <source>
        <dbReference type="ARBA" id="ARBA00023015"/>
    </source>
</evidence>
<comment type="caution">
    <text evidence="6">The sequence shown here is derived from an EMBL/GenBank/DDBJ whole genome shotgun (WGS) entry which is preliminary data.</text>
</comment>
<reference evidence="6 7" key="1">
    <citation type="submission" date="2019-11" db="EMBL/GenBank/DDBJ databases">
        <authorList>
            <person name="Li X.-J."/>
            <person name="Feng X.-M."/>
        </authorList>
    </citation>
    <scope>NUCLEOTIDE SEQUENCE [LARGE SCALE GENOMIC DNA]</scope>
    <source>
        <strain evidence="6 7">XMNu-373</strain>
    </source>
</reference>
<dbReference type="InterPro" id="IPR001647">
    <property type="entry name" value="HTH_TetR"/>
</dbReference>
<protein>
    <submittedName>
        <fullName evidence="6">TetR family transcriptional regulator</fullName>
    </submittedName>
</protein>
<name>A0A7K3MCV9_9ACTN</name>
<organism evidence="6 7">
    <name type="scientific">Phytoactinopolyspora mesophila</name>
    <dbReference type="NCBI Taxonomy" id="2650750"/>
    <lineage>
        <taxon>Bacteria</taxon>
        <taxon>Bacillati</taxon>
        <taxon>Actinomycetota</taxon>
        <taxon>Actinomycetes</taxon>
        <taxon>Jiangellales</taxon>
        <taxon>Jiangellaceae</taxon>
        <taxon>Phytoactinopolyspora</taxon>
    </lineage>
</organism>
<dbReference type="PROSITE" id="PS50977">
    <property type="entry name" value="HTH_TETR_2"/>
    <property type="match status" value="1"/>
</dbReference>
<keyword evidence="3" id="KW-0804">Transcription</keyword>
<dbReference type="InterPro" id="IPR050109">
    <property type="entry name" value="HTH-type_TetR-like_transc_reg"/>
</dbReference>
<dbReference type="GO" id="GO:0000976">
    <property type="term" value="F:transcription cis-regulatory region binding"/>
    <property type="evidence" value="ECO:0007669"/>
    <property type="project" value="TreeGrafter"/>
</dbReference>
<dbReference type="RefSeq" id="WP_162453851.1">
    <property type="nucleotide sequence ID" value="NZ_WLZY01000020.1"/>
</dbReference>
<dbReference type="GO" id="GO:0003700">
    <property type="term" value="F:DNA-binding transcription factor activity"/>
    <property type="evidence" value="ECO:0007669"/>
    <property type="project" value="TreeGrafter"/>
</dbReference>
<accession>A0A7K3MCV9</accession>
<dbReference type="EMBL" id="WLZY01000020">
    <property type="protein sequence ID" value="NDL61133.1"/>
    <property type="molecule type" value="Genomic_DNA"/>
</dbReference>
<dbReference type="Gene3D" id="1.10.357.10">
    <property type="entry name" value="Tetracycline Repressor, domain 2"/>
    <property type="match status" value="1"/>
</dbReference>
<dbReference type="PRINTS" id="PR00455">
    <property type="entry name" value="HTHTETR"/>
</dbReference>
<gene>
    <name evidence="6" type="ORF">F7O44_29105</name>
</gene>
<keyword evidence="2 4" id="KW-0238">DNA-binding</keyword>
<dbReference type="AlphaFoldDB" id="A0A7K3MCV9"/>
<evidence type="ECO:0000313" key="7">
    <source>
        <dbReference type="Proteomes" id="UP000460435"/>
    </source>
</evidence>